<dbReference type="OrthoDB" id="6950397at2"/>
<dbReference type="InterPro" id="IPR011042">
    <property type="entry name" value="6-blade_b-propeller_TolB-like"/>
</dbReference>
<comment type="caution">
    <text evidence="1">The sequence shown here is derived from an EMBL/GenBank/DDBJ whole genome shotgun (WGS) entry which is preliminary data.</text>
</comment>
<name>A0A4Q9QTG1_9GAMM</name>
<evidence type="ECO:0000313" key="2">
    <source>
        <dbReference type="Proteomes" id="UP000293172"/>
    </source>
</evidence>
<sequence length="276" mass="29909">MLAALLLLSLAALAFFAWQQFYPVRAADGWRVRALYEDLPRAAALALDTAGDLLVSEELGQGNGRIVRIDRHGLRSVVLQGLSKPDGLLTLAAGRGIAFSQEGGTHPVSLLQNGAVTTLFSATNVQGLWSDAPASLYAIEDRAGDGRLLHFDLGSRVTTVLRDDLNEAESITGCPDGRLFYTEKSRDRVRQLVGDGEDTTFLGGLNKPSFLLCDSRGLWVSEDSSHRARLLLLQPDGQLQVILSYLKAPQTLLPIADGKYLLAEGGRDRVLEISLQ</sequence>
<dbReference type="Proteomes" id="UP000293172">
    <property type="component" value="Unassembled WGS sequence"/>
</dbReference>
<dbReference type="SUPFAM" id="SSF101898">
    <property type="entry name" value="NHL repeat"/>
    <property type="match status" value="1"/>
</dbReference>
<evidence type="ECO:0008006" key="3">
    <source>
        <dbReference type="Google" id="ProtNLM"/>
    </source>
</evidence>
<dbReference type="AlphaFoldDB" id="A0A4Q9QTG1"/>
<dbReference type="EMBL" id="QJUL01000057">
    <property type="protein sequence ID" value="TBU85654.1"/>
    <property type="molecule type" value="Genomic_DNA"/>
</dbReference>
<protein>
    <recommendedName>
        <fullName evidence="3">Strictosidine synthase conserved region domain-containing protein</fullName>
    </recommendedName>
</protein>
<gene>
    <name evidence="1" type="ORF">DNK44_24010</name>
</gene>
<organism evidence="1 2">
    <name type="scientific">Phytopseudomonas dryadis</name>
    <dbReference type="NCBI Taxonomy" id="2487520"/>
    <lineage>
        <taxon>Bacteria</taxon>
        <taxon>Pseudomonadati</taxon>
        <taxon>Pseudomonadota</taxon>
        <taxon>Gammaproteobacteria</taxon>
        <taxon>Pseudomonadales</taxon>
        <taxon>Pseudomonadaceae</taxon>
        <taxon>Phytopseudomonas</taxon>
    </lineage>
</organism>
<reference evidence="1 2" key="1">
    <citation type="submission" date="2018-06" db="EMBL/GenBank/DDBJ databases">
        <title>Three novel Pseudomonas species isolated from symptomatic oak.</title>
        <authorList>
            <person name="Bueno-Gonzalez V."/>
            <person name="Brady C."/>
        </authorList>
    </citation>
    <scope>NUCLEOTIDE SEQUENCE [LARGE SCALE GENOMIC DNA]</scope>
    <source>
        <strain evidence="1 2">P6B</strain>
    </source>
</reference>
<evidence type="ECO:0000313" key="1">
    <source>
        <dbReference type="EMBL" id="TBU85654.1"/>
    </source>
</evidence>
<proteinExistence type="predicted"/>
<dbReference type="Gene3D" id="2.120.10.30">
    <property type="entry name" value="TolB, C-terminal domain"/>
    <property type="match status" value="1"/>
</dbReference>
<accession>A0A4Q9QTG1</accession>